<comment type="similarity">
    <text evidence="2 13">Belongs to the peptidase A1 family.</text>
</comment>
<keyword evidence="17" id="KW-1185">Reference proteome</keyword>
<feature type="active site" evidence="11">
    <location>
        <position position="84"/>
    </location>
</feature>
<dbReference type="InterPro" id="IPR033121">
    <property type="entry name" value="PEPTIDASE_A1"/>
</dbReference>
<dbReference type="GO" id="GO:0098552">
    <property type="term" value="C:side of membrane"/>
    <property type="evidence" value="ECO:0007669"/>
    <property type="project" value="UniProtKB-KW"/>
</dbReference>
<keyword evidence="12" id="KW-1015">Disulfide bond</keyword>
<feature type="signal peptide" evidence="14">
    <location>
        <begin position="1"/>
        <end position="19"/>
    </location>
</feature>
<dbReference type="PROSITE" id="PS51767">
    <property type="entry name" value="PEPTIDASE_A1"/>
    <property type="match status" value="1"/>
</dbReference>
<dbReference type="InterPro" id="IPR033876">
    <property type="entry name" value="SAP-like"/>
</dbReference>
<dbReference type="GO" id="GO:0005886">
    <property type="term" value="C:plasma membrane"/>
    <property type="evidence" value="ECO:0007669"/>
    <property type="project" value="UniProtKB-SubCell"/>
</dbReference>
<dbReference type="FunFam" id="2.40.70.10:FF:000011">
    <property type="entry name" value="Aspartic protease"/>
    <property type="match status" value="1"/>
</dbReference>
<dbReference type="PROSITE" id="PS00141">
    <property type="entry name" value="ASP_PROTEASE"/>
    <property type="match status" value="2"/>
</dbReference>
<feature type="active site" evidence="11">
    <location>
        <position position="284"/>
    </location>
</feature>
<dbReference type="Proteomes" id="UP000184188">
    <property type="component" value="Unassembled WGS sequence"/>
</dbReference>
<organism evidence="16 17">
    <name type="scientific">Penicilliopsis zonata CBS 506.65</name>
    <dbReference type="NCBI Taxonomy" id="1073090"/>
    <lineage>
        <taxon>Eukaryota</taxon>
        <taxon>Fungi</taxon>
        <taxon>Dikarya</taxon>
        <taxon>Ascomycota</taxon>
        <taxon>Pezizomycotina</taxon>
        <taxon>Eurotiomycetes</taxon>
        <taxon>Eurotiomycetidae</taxon>
        <taxon>Eurotiales</taxon>
        <taxon>Aspergillaceae</taxon>
        <taxon>Penicilliopsis</taxon>
    </lineage>
</organism>
<evidence type="ECO:0000256" key="8">
    <source>
        <dbReference type="ARBA" id="ARBA00023288"/>
    </source>
</evidence>
<dbReference type="InterPro" id="IPR001969">
    <property type="entry name" value="Aspartic_peptidase_AS"/>
</dbReference>
<keyword evidence="7 13" id="KW-0378">Hydrolase</keyword>
<keyword evidence="3" id="KW-0325">Glycoprotein</keyword>
<evidence type="ECO:0000313" key="16">
    <source>
        <dbReference type="EMBL" id="OJJ47538.1"/>
    </source>
</evidence>
<reference evidence="17" key="1">
    <citation type="journal article" date="2017" name="Genome Biol.">
        <title>Comparative genomics reveals high biological diversity and specific adaptations in the industrially and medically important fungal genus Aspergillus.</title>
        <authorList>
            <person name="de Vries R.P."/>
            <person name="Riley R."/>
            <person name="Wiebenga A."/>
            <person name="Aguilar-Osorio G."/>
            <person name="Amillis S."/>
            <person name="Uchima C.A."/>
            <person name="Anderluh G."/>
            <person name="Asadollahi M."/>
            <person name="Askin M."/>
            <person name="Barry K."/>
            <person name="Battaglia E."/>
            <person name="Bayram O."/>
            <person name="Benocci T."/>
            <person name="Braus-Stromeyer S.A."/>
            <person name="Caldana C."/>
            <person name="Canovas D."/>
            <person name="Cerqueira G.C."/>
            <person name="Chen F."/>
            <person name="Chen W."/>
            <person name="Choi C."/>
            <person name="Clum A."/>
            <person name="Dos Santos R.A."/>
            <person name="Damasio A.R."/>
            <person name="Diallinas G."/>
            <person name="Emri T."/>
            <person name="Fekete E."/>
            <person name="Flipphi M."/>
            <person name="Freyberg S."/>
            <person name="Gallo A."/>
            <person name="Gournas C."/>
            <person name="Habgood R."/>
            <person name="Hainaut M."/>
            <person name="Harispe M.L."/>
            <person name="Henrissat B."/>
            <person name="Hilden K.S."/>
            <person name="Hope R."/>
            <person name="Hossain A."/>
            <person name="Karabika E."/>
            <person name="Karaffa L."/>
            <person name="Karanyi Z."/>
            <person name="Krasevec N."/>
            <person name="Kuo A."/>
            <person name="Kusch H."/>
            <person name="LaButti K."/>
            <person name="Lagendijk E.L."/>
            <person name="Lapidus A."/>
            <person name="Levasseur A."/>
            <person name="Lindquist E."/>
            <person name="Lipzen A."/>
            <person name="Logrieco A.F."/>
            <person name="MacCabe A."/>
            <person name="Maekelae M.R."/>
            <person name="Malavazi I."/>
            <person name="Melin P."/>
            <person name="Meyer V."/>
            <person name="Mielnichuk N."/>
            <person name="Miskei M."/>
            <person name="Molnar A.P."/>
            <person name="Mule G."/>
            <person name="Ngan C.Y."/>
            <person name="Orejas M."/>
            <person name="Orosz E."/>
            <person name="Ouedraogo J.P."/>
            <person name="Overkamp K.M."/>
            <person name="Park H.-S."/>
            <person name="Perrone G."/>
            <person name="Piumi F."/>
            <person name="Punt P.J."/>
            <person name="Ram A.F."/>
            <person name="Ramon A."/>
            <person name="Rauscher S."/>
            <person name="Record E."/>
            <person name="Riano-Pachon D.M."/>
            <person name="Robert V."/>
            <person name="Roehrig J."/>
            <person name="Ruller R."/>
            <person name="Salamov A."/>
            <person name="Salih N.S."/>
            <person name="Samson R.A."/>
            <person name="Sandor E."/>
            <person name="Sanguinetti M."/>
            <person name="Schuetze T."/>
            <person name="Sepcic K."/>
            <person name="Shelest E."/>
            <person name="Sherlock G."/>
            <person name="Sophianopoulou V."/>
            <person name="Squina F.M."/>
            <person name="Sun H."/>
            <person name="Susca A."/>
            <person name="Todd R.B."/>
            <person name="Tsang A."/>
            <person name="Unkles S.E."/>
            <person name="van de Wiele N."/>
            <person name="van Rossen-Uffink D."/>
            <person name="Oliveira J.V."/>
            <person name="Vesth T.C."/>
            <person name="Visser J."/>
            <person name="Yu J.-H."/>
            <person name="Zhou M."/>
            <person name="Andersen M.R."/>
            <person name="Archer D.B."/>
            <person name="Baker S.E."/>
            <person name="Benoit I."/>
            <person name="Brakhage A.A."/>
            <person name="Braus G.H."/>
            <person name="Fischer R."/>
            <person name="Frisvad J.C."/>
            <person name="Goldman G.H."/>
            <person name="Houbraken J."/>
            <person name="Oakley B."/>
            <person name="Pocsi I."/>
            <person name="Scazzocchio C."/>
            <person name="Seiboth B."/>
            <person name="vanKuyk P.A."/>
            <person name="Wortman J."/>
            <person name="Dyer P.S."/>
            <person name="Grigoriev I.V."/>
        </authorList>
    </citation>
    <scope>NUCLEOTIDE SEQUENCE [LARGE SCALE GENOMIC DNA]</scope>
    <source>
        <strain evidence="17">CBS 506.65</strain>
    </source>
</reference>
<evidence type="ECO:0000256" key="9">
    <source>
        <dbReference type="ARBA" id="ARBA00067536"/>
    </source>
</evidence>
<dbReference type="SUPFAM" id="SSF50630">
    <property type="entry name" value="Acid proteases"/>
    <property type="match status" value="1"/>
</dbReference>
<keyword evidence="3" id="KW-0472">Membrane</keyword>
<evidence type="ECO:0000256" key="4">
    <source>
        <dbReference type="ARBA" id="ARBA00022670"/>
    </source>
</evidence>
<sequence>MRSALVLASIGASVSLVEGLLLEKKDNPSVVGFDVTKRSRAPRHDVSLRRRDKTASLTLTNDVDMYVANISLGTPKQKIQVILDTGSSDLWVNTRESCDSNDNYGNECLAYGIYDANTSSTYVFDNSDFDISYADDSGAAGDYVNDTLTLGSDTVKDFQFGVAYDSDSAQGVFGIGYALNEAELEYTDTTYPNLPEALVNAGLINTPAYSLWLDDLDASSGSILFGGVNSGKYTGELQTLPIIPYEKTYYVYFMIALTGMSIDSGDKTTSISGSSNFPQGAILDSGTSLTYLSDPITKQIFDALNVTYVTSEGLGYVPCSYANADVNVTFTFTSPAITVSLSQLVLDAGGVTYKDGVEACNFGIAPMGNTTNEALLGDTFLRSAYVVYDLANNEISLANTDFSSSSTNDIKEIAKGSSSIPGATAVSNPVTTLGTPTATVTHRVEHLARRL</sequence>
<evidence type="ECO:0000256" key="13">
    <source>
        <dbReference type="RuleBase" id="RU000454"/>
    </source>
</evidence>
<feature type="disulfide bond" evidence="12">
    <location>
        <begin position="319"/>
        <end position="360"/>
    </location>
</feature>
<dbReference type="RefSeq" id="XP_022582048.1">
    <property type="nucleotide sequence ID" value="XM_022726954.1"/>
</dbReference>
<keyword evidence="8" id="KW-0449">Lipoprotein</keyword>
<proteinExistence type="inferred from homology"/>
<dbReference type="VEuPathDB" id="FungiDB:ASPZODRAFT_1707769"/>
<evidence type="ECO:0000256" key="11">
    <source>
        <dbReference type="PIRSR" id="PIRSR601461-1"/>
    </source>
</evidence>
<dbReference type="PANTHER" id="PTHR47966:SF65">
    <property type="entry name" value="ASPARTIC-TYPE ENDOPEPTIDASE"/>
    <property type="match status" value="1"/>
</dbReference>
<dbReference type="AlphaFoldDB" id="A0A1L9SK04"/>
<dbReference type="EMBL" id="KV878340">
    <property type="protein sequence ID" value="OJJ47538.1"/>
    <property type="molecule type" value="Genomic_DNA"/>
</dbReference>
<evidence type="ECO:0000256" key="7">
    <source>
        <dbReference type="ARBA" id="ARBA00022801"/>
    </source>
</evidence>
<dbReference type="GO" id="GO:0006508">
    <property type="term" value="P:proteolysis"/>
    <property type="evidence" value="ECO:0007669"/>
    <property type="project" value="UniProtKB-KW"/>
</dbReference>
<dbReference type="OrthoDB" id="771136at2759"/>
<feature type="chain" id="PRO_5009887548" description="Probable aspartic-type endopeptidase OPSB" evidence="14">
    <location>
        <begin position="20"/>
        <end position="451"/>
    </location>
</feature>
<dbReference type="Gene3D" id="2.40.70.10">
    <property type="entry name" value="Acid Proteases"/>
    <property type="match status" value="2"/>
</dbReference>
<accession>A0A1L9SK04</accession>
<gene>
    <name evidence="16" type="ORF">ASPZODRAFT_1707769</name>
</gene>
<evidence type="ECO:0000256" key="12">
    <source>
        <dbReference type="PIRSR" id="PIRSR601461-2"/>
    </source>
</evidence>
<evidence type="ECO:0000256" key="5">
    <source>
        <dbReference type="ARBA" id="ARBA00022729"/>
    </source>
</evidence>
<dbReference type="Pfam" id="PF00026">
    <property type="entry name" value="Asp"/>
    <property type="match status" value="1"/>
</dbReference>
<evidence type="ECO:0000256" key="10">
    <source>
        <dbReference type="ARBA" id="ARBA00068059"/>
    </source>
</evidence>
<dbReference type="PANTHER" id="PTHR47966">
    <property type="entry name" value="BETA-SITE APP-CLEAVING ENZYME, ISOFORM A-RELATED"/>
    <property type="match status" value="1"/>
</dbReference>
<feature type="domain" description="Peptidase A1" evidence="15">
    <location>
        <begin position="66"/>
        <end position="398"/>
    </location>
</feature>
<dbReference type="GO" id="GO:0004190">
    <property type="term" value="F:aspartic-type endopeptidase activity"/>
    <property type="evidence" value="ECO:0007669"/>
    <property type="project" value="UniProtKB-KW"/>
</dbReference>
<keyword evidence="4 13" id="KW-0645">Protease</keyword>
<evidence type="ECO:0000256" key="2">
    <source>
        <dbReference type="ARBA" id="ARBA00007447"/>
    </source>
</evidence>
<dbReference type="GeneID" id="34613418"/>
<evidence type="ECO:0000313" key="17">
    <source>
        <dbReference type="Proteomes" id="UP000184188"/>
    </source>
</evidence>
<dbReference type="InterPro" id="IPR001461">
    <property type="entry name" value="Aspartic_peptidase_A1"/>
</dbReference>
<dbReference type="STRING" id="1073090.A0A1L9SK04"/>
<evidence type="ECO:0000256" key="1">
    <source>
        <dbReference type="ARBA" id="ARBA00004609"/>
    </source>
</evidence>
<keyword evidence="5 14" id="KW-0732">Signal</keyword>
<dbReference type="InterPro" id="IPR021109">
    <property type="entry name" value="Peptidase_aspartic_dom_sf"/>
</dbReference>
<dbReference type="PRINTS" id="PR00792">
    <property type="entry name" value="PEPSIN"/>
</dbReference>
<evidence type="ECO:0000256" key="6">
    <source>
        <dbReference type="ARBA" id="ARBA00022750"/>
    </source>
</evidence>
<evidence type="ECO:0000256" key="3">
    <source>
        <dbReference type="ARBA" id="ARBA00022622"/>
    </source>
</evidence>
<keyword evidence="3" id="KW-0336">GPI-anchor</keyword>
<protein>
    <recommendedName>
        <fullName evidence="10">Probable aspartic-type endopeptidase OPSB</fullName>
    </recommendedName>
    <alternativeName>
        <fullName evidence="9">Probable aspartic-type endopeptidase opsB</fullName>
    </alternativeName>
</protein>
<keyword evidence="6 13" id="KW-0064">Aspartyl protease</keyword>
<dbReference type="CDD" id="cd05474">
    <property type="entry name" value="SAP_like"/>
    <property type="match status" value="1"/>
</dbReference>
<evidence type="ECO:0000256" key="14">
    <source>
        <dbReference type="SAM" id="SignalP"/>
    </source>
</evidence>
<name>A0A1L9SK04_9EURO</name>
<evidence type="ECO:0000259" key="15">
    <source>
        <dbReference type="PROSITE" id="PS51767"/>
    </source>
</evidence>
<comment type="subcellular location">
    <subcellularLocation>
        <location evidence="1">Cell membrane</location>
        <topology evidence="1">Lipid-anchor</topology>
        <topology evidence="1">GPI-anchor</topology>
    </subcellularLocation>
</comment>